<feature type="compositionally biased region" description="Low complexity" evidence="1">
    <location>
        <begin position="26"/>
        <end position="47"/>
    </location>
</feature>
<proteinExistence type="predicted"/>
<feature type="compositionally biased region" description="Basic residues" evidence="1">
    <location>
        <begin position="85"/>
        <end position="98"/>
    </location>
</feature>
<dbReference type="AlphaFoldDB" id="A0AAV7UH41"/>
<sequence>MVSIPPAPLTSAPLFSLSISWRGKGRPSTSSRRPTRTGARAGQGTAKCLKAQQDQHCGNQQESAWESGLPQARHSRPGQAQQGTKCHRSRRNQRRSRRGSQELPSGHGRNRRRNRRGSRGLIQGCFRQQKPVAGADLLIKTLRNAAAPQRHISVAGSRDASHPAPASDSVACSFVNSVLRVAATD</sequence>
<gene>
    <name evidence="2" type="ORF">NDU88_005126</name>
</gene>
<dbReference type="Proteomes" id="UP001066276">
    <property type="component" value="Chromosome 3_1"/>
</dbReference>
<feature type="compositionally biased region" description="Polar residues" evidence="1">
    <location>
        <begin position="52"/>
        <end position="64"/>
    </location>
</feature>
<evidence type="ECO:0000256" key="1">
    <source>
        <dbReference type="SAM" id="MobiDB-lite"/>
    </source>
</evidence>
<protein>
    <submittedName>
        <fullName evidence="2">Uncharacterized protein</fullName>
    </submittedName>
</protein>
<organism evidence="2 3">
    <name type="scientific">Pleurodeles waltl</name>
    <name type="common">Iberian ribbed newt</name>
    <dbReference type="NCBI Taxonomy" id="8319"/>
    <lineage>
        <taxon>Eukaryota</taxon>
        <taxon>Metazoa</taxon>
        <taxon>Chordata</taxon>
        <taxon>Craniata</taxon>
        <taxon>Vertebrata</taxon>
        <taxon>Euteleostomi</taxon>
        <taxon>Amphibia</taxon>
        <taxon>Batrachia</taxon>
        <taxon>Caudata</taxon>
        <taxon>Salamandroidea</taxon>
        <taxon>Salamandridae</taxon>
        <taxon>Pleurodelinae</taxon>
        <taxon>Pleurodeles</taxon>
    </lineage>
</organism>
<comment type="caution">
    <text evidence="2">The sequence shown here is derived from an EMBL/GenBank/DDBJ whole genome shotgun (WGS) entry which is preliminary data.</text>
</comment>
<keyword evidence="3" id="KW-1185">Reference proteome</keyword>
<dbReference type="EMBL" id="JANPWB010000005">
    <property type="protein sequence ID" value="KAJ1188365.1"/>
    <property type="molecule type" value="Genomic_DNA"/>
</dbReference>
<feature type="region of interest" description="Disordered" evidence="1">
    <location>
        <begin position="20"/>
        <end position="125"/>
    </location>
</feature>
<evidence type="ECO:0000313" key="2">
    <source>
        <dbReference type="EMBL" id="KAJ1188365.1"/>
    </source>
</evidence>
<evidence type="ECO:0000313" key="3">
    <source>
        <dbReference type="Proteomes" id="UP001066276"/>
    </source>
</evidence>
<name>A0AAV7UH41_PLEWA</name>
<reference evidence="2" key="1">
    <citation type="journal article" date="2022" name="bioRxiv">
        <title>Sequencing and chromosome-scale assembly of the giantPleurodeles waltlgenome.</title>
        <authorList>
            <person name="Brown T."/>
            <person name="Elewa A."/>
            <person name="Iarovenko S."/>
            <person name="Subramanian E."/>
            <person name="Araus A.J."/>
            <person name="Petzold A."/>
            <person name="Susuki M."/>
            <person name="Suzuki K.-i.T."/>
            <person name="Hayashi T."/>
            <person name="Toyoda A."/>
            <person name="Oliveira C."/>
            <person name="Osipova E."/>
            <person name="Leigh N.D."/>
            <person name="Simon A."/>
            <person name="Yun M.H."/>
        </authorList>
    </citation>
    <scope>NUCLEOTIDE SEQUENCE</scope>
    <source>
        <strain evidence="2">20211129_DDA</strain>
        <tissue evidence="2">Liver</tissue>
    </source>
</reference>
<accession>A0AAV7UH41</accession>
<feature type="compositionally biased region" description="Basic residues" evidence="1">
    <location>
        <begin position="108"/>
        <end position="118"/>
    </location>
</feature>